<gene>
    <name evidence="1" type="ORF">QYF49_02755</name>
</gene>
<proteinExistence type="predicted"/>
<comment type="caution">
    <text evidence="1">The sequence shown here is derived from an EMBL/GenBank/DDBJ whole genome shotgun (WGS) entry which is preliminary data.</text>
</comment>
<name>A0ABT8E245_9BACL</name>
<organism evidence="1 2">
    <name type="scientific">Fictibacillus terranigra</name>
    <dbReference type="NCBI Taxonomy" id="3058424"/>
    <lineage>
        <taxon>Bacteria</taxon>
        <taxon>Bacillati</taxon>
        <taxon>Bacillota</taxon>
        <taxon>Bacilli</taxon>
        <taxon>Bacillales</taxon>
        <taxon>Fictibacillaceae</taxon>
        <taxon>Fictibacillus</taxon>
    </lineage>
</organism>
<dbReference type="Proteomes" id="UP001168694">
    <property type="component" value="Unassembled WGS sequence"/>
</dbReference>
<sequence>MFVSVEALLRWEHKELGMKAYIQQNKADEIRFDLPEANTRIGGNEAWIR</sequence>
<dbReference type="EMBL" id="JAUHLN010000001">
    <property type="protein sequence ID" value="MDN4071951.1"/>
    <property type="molecule type" value="Genomic_DNA"/>
</dbReference>
<dbReference type="RefSeq" id="WP_290398099.1">
    <property type="nucleotide sequence ID" value="NZ_JAUHLN010000001.1"/>
</dbReference>
<protein>
    <submittedName>
        <fullName evidence="1">Uncharacterized protein</fullName>
    </submittedName>
</protein>
<keyword evidence="2" id="KW-1185">Reference proteome</keyword>
<evidence type="ECO:0000313" key="2">
    <source>
        <dbReference type="Proteomes" id="UP001168694"/>
    </source>
</evidence>
<accession>A0ABT8E245</accession>
<reference evidence="1" key="1">
    <citation type="submission" date="2023-06" db="EMBL/GenBank/DDBJ databases">
        <title>Draft Genome Sequences of Representative Paenibacillus Polymyxa, Bacillus cereus, Fictibacillus sp., and Brevibacillus agri Strains Isolated from Amazonian Dark Earth.</title>
        <authorList>
            <person name="Pellegrinetti T.A."/>
            <person name="Cunha I.C.M."/>
            <person name="Chaves M.G."/>
            <person name="Freitas A.S."/>
            <person name="Silva A.V.R."/>
            <person name="Tsai S.M."/>
            <person name="Mendes L.W."/>
        </authorList>
    </citation>
    <scope>NUCLEOTIDE SEQUENCE</scope>
    <source>
        <strain evidence="1">CENA-BCM004</strain>
    </source>
</reference>
<evidence type="ECO:0000313" key="1">
    <source>
        <dbReference type="EMBL" id="MDN4071951.1"/>
    </source>
</evidence>